<comment type="subunit">
    <text evidence="5">Part of the ribosomal stalk of the 50S ribosomal subunit. The N-terminus interacts with L11 and the large rRNA to form the base of the stalk. The C-terminus forms an elongated spine to which L12 dimers bind in a sequential fashion forming a multimeric L10(L12)X complex.</text>
</comment>
<evidence type="ECO:0000256" key="4">
    <source>
        <dbReference type="ARBA" id="ARBA00035202"/>
    </source>
</evidence>
<comment type="caution">
    <text evidence="6">The sequence shown here is derived from an EMBL/GenBank/DDBJ whole genome shotgun (WGS) entry which is preliminary data.</text>
</comment>
<dbReference type="InterPro" id="IPR043141">
    <property type="entry name" value="Ribosomal_uL10-like_sf"/>
</dbReference>
<comment type="function">
    <text evidence="5">Forms part of the ribosomal stalk, playing a central role in the interaction of the ribosome with GTP-bound translation factors.</text>
</comment>
<evidence type="ECO:0000256" key="1">
    <source>
        <dbReference type="ARBA" id="ARBA00008889"/>
    </source>
</evidence>
<reference evidence="6 7" key="1">
    <citation type="submission" date="2024-08" db="EMBL/GenBank/DDBJ databases">
        <title>Clostridium lapicellarii sp. nov., and Clostridium renhuaiense sp. nov., two species isolated from the mud in a fermentation cellar used for producing sauce-flavour Chinese liquors.</title>
        <authorList>
            <person name="Yang F."/>
            <person name="Wang H."/>
            <person name="Chen L.Q."/>
            <person name="Zhou N."/>
            <person name="Lu J.J."/>
            <person name="Pu X.X."/>
            <person name="Wan B."/>
            <person name="Wang L."/>
            <person name="Liu S.J."/>
        </authorList>
    </citation>
    <scope>NUCLEOTIDE SEQUENCE [LARGE SCALE GENOMIC DNA]</scope>
    <source>
        <strain evidence="6 7">MT-113</strain>
    </source>
</reference>
<dbReference type="SUPFAM" id="SSF160369">
    <property type="entry name" value="Ribosomal protein L10-like"/>
    <property type="match status" value="1"/>
</dbReference>
<dbReference type="InterPro" id="IPR022973">
    <property type="entry name" value="Ribosomal_uL10_bac"/>
</dbReference>
<dbReference type="GO" id="GO:0005840">
    <property type="term" value="C:ribosome"/>
    <property type="evidence" value="ECO:0007669"/>
    <property type="project" value="UniProtKB-KW"/>
</dbReference>
<dbReference type="InterPro" id="IPR047865">
    <property type="entry name" value="Ribosomal_uL10_bac_type"/>
</dbReference>
<dbReference type="Gene3D" id="6.10.250.290">
    <property type="match status" value="1"/>
</dbReference>
<evidence type="ECO:0000256" key="5">
    <source>
        <dbReference type="HAMAP-Rule" id="MF_00362"/>
    </source>
</evidence>
<keyword evidence="2 5" id="KW-0689">Ribosomal protein</keyword>
<dbReference type="InterPro" id="IPR001790">
    <property type="entry name" value="Ribosomal_uL10"/>
</dbReference>
<evidence type="ECO:0000256" key="3">
    <source>
        <dbReference type="ARBA" id="ARBA00023274"/>
    </source>
</evidence>
<keyword evidence="7" id="KW-1185">Reference proteome</keyword>
<accession>A0ABV4E1D2</accession>
<dbReference type="CDD" id="cd05797">
    <property type="entry name" value="Ribosomal_L10"/>
    <property type="match status" value="1"/>
</dbReference>
<dbReference type="Proteomes" id="UP001565220">
    <property type="component" value="Unassembled WGS sequence"/>
</dbReference>
<dbReference type="Gene3D" id="3.30.70.1730">
    <property type="match status" value="1"/>
</dbReference>
<proteinExistence type="inferred from homology"/>
<sequence>MGKNRKLKEAKVKEIEEKMKKANSIVFARYQGLTVEEDTKLRKNLREAGIEYKVYKNTLSKLAAKKLGFDEVEDAFSGPISTAFGYDDPAAPARILNDFSKDHKVLELKGGVIDGKVFDKDKIQKLASIPPRDVLIAKLLGSLKAPLSKFVYLLNAVEEKRKSEEKQESQES</sequence>
<organism evidence="6 7">
    <name type="scientific">Clostridium lapidicellarium</name>
    <dbReference type="NCBI Taxonomy" id="3240931"/>
    <lineage>
        <taxon>Bacteria</taxon>
        <taxon>Bacillati</taxon>
        <taxon>Bacillota</taxon>
        <taxon>Clostridia</taxon>
        <taxon>Eubacteriales</taxon>
        <taxon>Clostridiaceae</taxon>
        <taxon>Clostridium</taxon>
    </lineage>
</organism>
<dbReference type="NCBIfam" id="NF000955">
    <property type="entry name" value="PRK00099.1-1"/>
    <property type="match status" value="1"/>
</dbReference>
<dbReference type="PANTHER" id="PTHR11560">
    <property type="entry name" value="39S RIBOSOMAL PROTEIN L10, MITOCHONDRIAL"/>
    <property type="match status" value="1"/>
</dbReference>
<gene>
    <name evidence="5 6" type="primary">rplJ</name>
    <name evidence="6" type="ORF">AB8S09_15185</name>
</gene>
<dbReference type="EMBL" id="JBGFFE010000037">
    <property type="protein sequence ID" value="MEY8764965.1"/>
    <property type="molecule type" value="Genomic_DNA"/>
</dbReference>
<keyword evidence="3 5" id="KW-0687">Ribonucleoprotein</keyword>
<evidence type="ECO:0000313" key="6">
    <source>
        <dbReference type="EMBL" id="MEY8764965.1"/>
    </source>
</evidence>
<dbReference type="Pfam" id="PF00466">
    <property type="entry name" value="Ribosomal_L10"/>
    <property type="match status" value="1"/>
</dbReference>
<evidence type="ECO:0000256" key="2">
    <source>
        <dbReference type="ARBA" id="ARBA00022980"/>
    </source>
</evidence>
<dbReference type="HAMAP" id="MF_00362">
    <property type="entry name" value="Ribosomal_uL10"/>
    <property type="match status" value="1"/>
</dbReference>
<keyword evidence="5" id="KW-0694">RNA-binding</keyword>
<comment type="similarity">
    <text evidence="1 5">Belongs to the universal ribosomal protein uL10 family.</text>
</comment>
<dbReference type="RefSeq" id="WP_294183154.1">
    <property type="nucleotide sequence ID" value="NZ_JBGFFE010000037.1"/>
</dbReference>
<evidence type="ECO:0000313" key="7">
    <source>
        <dbReference type="Proteomes" id="UP001565220"/>
    </source>
</evidence>
<protein>
    <recommendedName>
        <fullName evidence="4 5">Large ribosomal subunit protein uL10</fullName>
    </recommendedName>
</protein>
<keyword evidence="5" id="KW-0699">rRNA-binding</keyword>
<name>A0ABV4E1D2_9CLOT</name>